<gene>
    <name evidence="1" type="ORF">P5673_030092</name>
</gene>
<dbReference type="Proteomes" id="UP001249851">
    <property type="component" value="Unassembled WGS sequence"/>
</dbReference>
<keyword evidence="2" id="KW-1185">Reference proteome</keyword>
<organism evidence="1 2">
    <name type="scientific">Acropora cervicornis</name>
    <name type="common">Staghorn coral</name>
    <dbReference type="NCBI Taxonomy" id="6130"/>
    <lineage>
        <taxon>Eukaryota</taxon>
        <taxon>Metazoa</taxon>
        <taxon>Cnidaria</taxon>
        <taxon>Anthozoa</taxon>
        <taxon>Hexacorallia</taxon>
        <taxon>Scleractinia</taxon>
        <taxon>Astrocoeniina</taxon>
        <taxon>Acroporidae</taxon>
        <taxon>Acropora</taxon>
    </lineage>
</organism>
<accession>A0AAD9PV21</accession>
<dbReference type="EMBL" id="JARQWQ010000126">
    <property type="protein sequence ID" value="KAK2549418.1"/>
    <property type="molecule type" value="Genomic_DNA"/>
</dbReference>
<sequence>MMDYLHCNLICIVHSPAECMIFYKLHQLAGETIEWSWVAFEGLFETSDFFSFCHTMQSSAQSSPTQKCASSGSEDLNFADDPDFTVGGINLIIDIPPRPTKPTLYATGLMSHLFGDEEMRQGKCIRVKFSERVLERSWSAIRTSMNQKCLNKLKQYRHICVVD</sequence>
<reference evidence="1" key="1">
    <citation type="journal article" date="2023" name="G3 (Bethesda)">
        <title>Whole genome assembly and annotation of the endangered Caribbean coral Acropora cervicornis.</title>
        <authorList>
            <person name="Selwyn J.D."/>
            <person name="Vollmer S.V."/>
        </authorList>
    </citation>
    <scope>NUCLEOTIDE SEQUENCE</scope>
    <source>
        <strain evidence="1">K2</strain>
    </source>
</reference>
<name>A0AAD9PV21_ACRCE</name>
<comment type="caution">
    <text evidence="1">The sequence shown here is derived from an EMBL/GenBank/DDBJ whole genome shotgun (WGS) entry which is preliminary data.</text>
</comment>
<protein>
    <submittedName>
        <fullName evidence="1">Uncharacterized protein</fullName>
    </submittedName>
</protein>
<evidence type="ECO:0000313" key="2">
    <source>
        <dbReference type="Proteomes" id="UP001249851"/>
    </source>
</evidence>
<evidence type="ECO:0000313" key="1">
    <source>
        <dbReference type="EMBL" id="KAK2549418.1"/>
    </source>
</evidence>
<reference evidence="1" key="2">
    <citation type="journal article" date="2023" name="Science">
        <title>Genomic signatures of disease resistance in endangered staghorn corals.</title>
        <authorList>
            <person name="Vollmer S.V."/>
            <person name="Selwyn J.D."/>
            <person name="Despard B.A."/>
            <person name="Roesel C.L."/>
        </authorList>
    </citation>
    <scope>NUCLEOTIDE SEQUENCE</scope>
    <source>
        <strain evidence="1">K2</strain>
    </source>
</reference>
<dbReference type="AlphaFoldDB" id="A0AAD9PV21"/>
<proteinExistence type="predicted"/>